<dbReference type="RefSeq" id="WP_237362396.1">
    <property type="nucleotide sequence ID" value="NZ_CAKLDM010000002.1"/>
</dbReference>
<evidence type="ECO:0000259" key="10">
    <source>
        <dbReference type="PROSITE" id="PS50928"/>
    </source>
</evidence>
<keyword evidence="4" id="KW-0997">Cell inner membrane</keyword>
<accession>A0ABN8EAD7</accession>
<evidence type="ECO:0000313" key="11">
    <source>
        <dbReference type="EMBL" id="CAH0540458.1"/>
    </source>
</evidence>
<keyword evidence="3" id="KW-1003">Cell membrane</keyword>
<gene>
    <name evidence="11" type="primary">sapB</name>
    <name evidence="11" type="ORF">VMF7928_02877</name>
</gene>
<dbReference type="InterPro" id="IPR035906">
    <property type="entry name" value="MetI-like_sf"/>
</dbReference>
<feature type="transmembrane region" description="Helical" evidence="9">
    <location>
        <begin position="82"/>
        <end position="100"/>
    </location>
</feature>
<dbReference type="Gene3D" id="1.10.3720.10">
    <property type="entry name" value="MetI-like"/>
    <property type="match status" value="1"/>
</dbReference>
<organism evidence="11 12">
    <name type="scientific">Vibrio marisflavi CECT 7928</name>
    <dbReference type="NCBI Taxonomy" id="634439"/>
    <lineage>
        <taxon>Bacteria</taxon>
        <taxon>Pseudomonadati</taxon>
        <taxon>Pseudomonadota</taxon>
        <taxon>Gammaproteobacteria</taxon>
        <taxon>Vibrionales</taxon>
        <taxon>Vibrionaceae</taxon>
        <taxon>Vibrio</taxon>
    </lineage>
</organism>
<protein>
    <submittedName>
        <fullName evidence="11">Putrescine export system permease protein SapB</fullName>
    </submittedName>
</protein>
<evidence type="ECO:0000256" key="5">
    <source>
        <dbReference type="ARBA" id="ARBA00022692"/>
    </source>
</evidence>
<comment type="caution">
    <text evidence="11">The sequence shown here is derived from an EMBL/GenBank/DDBJ whole genome shotgun (WGS) entry which is preliminary data.</text>
</comment>
<dbReference type="PANTHER" id="PTHR43163:SF4">
    <property type="entry name" value="PUTRESCINE EXPORT SYSTEM PERMEASE PROTEIN SAPB"/>
    <property type="match status" value="1"/>
</dbReference>
<proteinExistence type="inferred from homology"/>
<evidence type="ECO:0000313" key="12">
    <source>
        <dbReference type="Proteomes" id="UP000838748"/>
    </source>
</evidence>
<evidence type="ECO:0000256" key="7">
    <source>
        <dbReference type="ARBA" id="ARBA00023136"/>
    </source>
</evidence>
<comment type="subcellular location">
    <subcellularLocation>
        <location evidence="1">Cell inner membrane</location>
        <topology evidence="1">Multi-pass membrane protein</topology>
    </subcellularLocation>
    <subcellularLocation>
        <location evidence="9">Cell membrane</location>
        <topology evidence="9">Multi-pass membrane protein</topology>
    </subcellularLocation>
</comment>
<name>A0ABN8EAD7_9VIBR</name>
<sequence>MLWYSIRRFNLFIITLLILTIVGFSLLRLDPASPWLKVGFWHGWMLYLNDLVHLNFGISKAGIPIVNELAVVFPATLELCTIAFLMSVIVGIPIGTLAGMKQGKWIDTIISFISMSGYSAPIYWVALLLIMAFSLHFQMFPVSGRYDLLYQVHHVTGFALVDSLFVEKQYKAQAFRSVLEHLILPCSVLALAPTTQVIQLMRNTVTDVMTKNYIRAARIRGLSINRIVFQHVLRNAIPPIVPKLGVQLSSMLTLAIIAESIFNWPGIGRWLLEALSNQDYVEIQAGVIVVGTLVLSANILSDLFGALVNPLVRKEWYANK</sequence>
<keyword evidence="2 9" id="KW-0813">Transport</keyword>
<evidence type="ECO:0000256" key="3">
    <source>
        <dbReference type="ARBA" id="ARBA00022475"/>
    </source>
</evidence>
<dbReference type="Pfam" id="PF00528">
    <property type="entry name" value="BPD_transp_1"/>
    <property type="match status" value="1"/>
</dbReference>
<comment type="similarity">
    <text evidence="8">Belongs to the binding-protein-dependent transport system permease family. OppBC subfamily.</text>
</comment>
<dbReference type="Proteomes" id="UP000838748">
    <property type="component" value="Unassembled WGS sequence"/>
</dbReference>
<dbReference type="EMBL" id="CAKLDM010000002">
    <property type="protein sequence ID" value="CAH0540458.1"/>
    <property type="molecule type" value="Genomic_DNA"/>
</dbReference>
<feature type="domain" description="ABC transmembrane type-1" evidence="10">
    <location>
        <begin position="73"/>
        <end position="301"/>
    </location>
</feature>
<keyword evidence="12" id="KW-1185">Reference proteome</keyword>
<evidence type="ECO:0000256" key="9">
    <source>
        <dbReference type="RuleBase" id="RU363032"/>
    </source>
</evidence>
<feature type="transmembrane region" description="Helical" evidence="9">
    <location>
        <begin position="9"/>
        <end position="27"/>
    </location>
</feature>
<keyword evidence="7 9" id="KW-0472">Membrane</keyword>
<dbReference type="SUPFAM" id="SSF161098">
    <property type="entry name" value="MetI-like"/>
    <property type="match status" value="1"/>
</dbReference>
<evidence type="ECO:0000256" key="2">
    <source>
        <dbReference type="ARBA" id="ARBA00022448"/>
    </source>
</evidence>
<evidence type="ECO:0000256" key="4">
    <source>
        <dbReference type="ARBA" id="ARBA00022519"/>
    </source>
</evidence>
<evidence type="ECO:0000256" key="8">
    <source>
        <dbReference type="ARBA" id="ARBA00024202"/>
    </source>
</evidence>
<dbReference type="PANTHER" id="PTHR43163">
    <property type="entry name" value="DIPEPTIDE TRANSPORT SYSTEM PERMEASE PROTEIN DPPB-RELATED"/>
    <property type="match status" value="1"/>
</dbReference>
<dbReference type="InterPro" id="IPR000515">
    <property type="entry name" value="MetI-like"/>
</dbReference>
<evidence type="ECO:0000256" key="6">
    <source>
        <dbReference type="ARBA" id="ARBA00022989"/>
    </source>
</evidence>
<dbReference type="CDD" id="cd06261">
    <property type="entry name" value="TM_PBP2"/>
    <property type="match status" value="1"/>
</dbReference>
<evidence type="ECO:0000256" key="1">
    <source>
        <dbReference type="ARBA" id="ARBA00004429"/>
    </source>
</evidence>
<keyword evidence="5 9" id="KW-0812">Transmembrane</keyword>
<keyword evidence="6 9" id="KW-1133">Transmembrane helix</keyword>
<dbReference type="PROSITE" id="PS50928">
    <property type="entry name" value="ABC_TM1"/>
    <property type="match status" value="1"/>
</dbReference>
<reference evidence="11" key="1">
    <citation type="submission" date="2021-11" db="EMBL/GenBank/DDBJ databases">
        <authorList>
            <person name="Rodrigo-Torres L."/>
            <person name="Arahal R. D."/>
            <person name="Lucena T."/>
        </authorList>
    </citation>
    <scope>NUCLEOTIDE SEQUENCE</scope>
    <source>
        <strain evidence="11">CECT 7928</strain>
    </source>
</reference>